<dbReference type="AlphaFoldDB" id="A0A6G0ZH85"/>
<evidence type="ECO:0000313" key="1">
    <source>
        <dbReference type="EMBL" id="KAF0770094.1"/>
    </source>
</evidence>
<dbReference type="Proteomes" id="UP000478052">
    <property type="component" value="Unassembled WGS sequence"/>
</dbReference>
<dbReference type="OrthoDB" id="6607069at2759"/>
<name>A0A6G0ZH85_APHCR</name>
<keyword evidence="2" id="KW-1185">Reference proteome</keyword>
<organism evidence="1 2">
    <name type="scientific">Aphis craccivora</name>
    <name type="common">Cowpea aphid</name>
    <dbReference type="NCBI Taxonomy" id="307492"/>
    <lineage>
        <taxon>Eukaryota</taxon>
        <taxon>Metazoa</taxon>
        <taxon>Ecdysozoa</taxon>
        <taxon>Arthropoda</taxon>
        <taxon>Hexapoda</taxon>
        <taxon>Insecta</taxon>
        <taxon>Pterygota</taxon>
        <taxon>Neoptera</taxon>
        <taxon>Paraneoptera</taxon>
        <taxon>Hemiptera</taxon>
        <taxon>Sternorrhyncha</taxon>
        <taxon>Aphidomorpha</taxon>
        <taxon>Aphidoidea</taxon>
        <taxon>Aphididae</taxon>
        <taxon>Aphidini</taxon>
        <taxon>Aphis</taxon>
        <taxon>Aphis</taxon>
    </lineage>
</organism>
<evidence type="ECO:0000313" key="2">
    <source>
        <dbReference type="Proteomes" id="UP000478052"/>
    </source>
</evidence>
<accession>A0A6G0ZH85</accession>
<sequence length="141" mass="16192">MIINIELFVIIKNQLTPRNIKHGQQVKNGTIFNYGHVQNECVNVLIHDHEKYYLRNNLKLKALNNPCETKILHRELREGDIVNTIRIRKNIHYARSIIIPKLPKNLKDLYLALGGGAIVFSNLSSSKYQIDLPPIVSNPES</sequence>
<dbReference type="EMBL" id="VUJU01000486">
    <property type="protein sequence ID" value="KAF0770094.1"/>
    <property type="molecule type" value="Genomic_DNA"/>
</dbReference>
<protein>
    <submittedName>
        <fullName evidence="1">Uncharacterized protein</fullName>
    </submittedName>
</protein>
<proteinExistence type="predicted"/>
<gene>
    <name evidence="1" type="ORF">FWK35_00008987</name>
</gene>
<comment type="caution">
    <text evidence="1">The sequence shown here is derived from an EMBL/GenBank/DDBJ whole genome shotgun (WGS) entry which is preliminary data.</text>
</comment>
<reference evidence="1 2" key="1">
    <citation type="submission" date="2019-08" db="EMBL/GenBank/DDBJ databases">
        <title>Whole genome of Aphis craccivora.</title>
        <authorList>
            <person name="Voronova N.V."/>
            <person name="Shulinski R.S."/>
            <person name="Bandarenka Y.V."/>
            <person name="Zhorov D.G."/>
            <person name="Warner D."/>
        </authorList>
    </citation>
    <scope>NUCLEOTIDE SEQUENCE [LARGE SCALE GENOMIC DNA]</scope>
    <source>
        <strain evidence="1">180601</strain>
        <tissue evidence="1">Whole Body</tissue>
    </source>
</reference>